<dbReference type="SUPFAM" id="SSF48371">
    <property type="entry name" value="ARM repeat"/>
    <property type="match status" value="2"/>
</dbReference>
<comment type="caution">
    <text evidence="6">The sequence shown here is derived from an EMBL/GenBank/DDBJ whole genome shotgun (WGS) entry which is preliminary data.</text>
</comment>
<gene>
    <name evidence="6" type="ORF">PA905_20730</name>
</gene>
<keyword evidence="4" id="KW-0732">Signal</keyword>
<evidence type="ECO:0000256" key="3">
    <source>
        <dbReference type="SAM" id="Coils"/>
    </source>
</evidence>
<organism evidence="6 7">
    <name type="scientific">Planktothrix agardhii CCAP 1459/11A</name>
    <dbReference type="NCBI Taxonomy" id="282420"/>
    <lineage>
        <taxon>Bacteria</taxon>
        <taxon>Bacillati</taxon>
        <taxon>Cyanobacteriota</taxon>
        <taxon>Cyanophyceae</taxon>
        <taxon>Oscillatoriophycideae</taxon>
        <taxon>Oscillatoriales</taxon>
        <taxon>Microcoleaceae</taxon>
        <taxon>Planktothrix</taxon>
    </lineage>
</organism>
<evidence type="ECO:0000256" key="1">
    <source>
        <dbReference type="ARBA" id="ARBA00022549"/>
    </source>
</evidence>
<dbReference type="InterPro" id="IPR011989">
    <property type="entry name" value="ARM-like"/>
</dbReference>
<dbReference type="Pfam" id="PF05729">
    <property type="entry name" value="NACHT"/>
    <property type="match status" value="1"/>
</dbReference>
<name>A0A4P5ZX19_PLAAG</name>
<dbReference type="InterPro" id="IPR016024">
    <property type="entry name" value="ARM-type_fold"/>
</dbReference>
<keyword evidence="6" id="KW-0456">Lyase</keyword>
<feature type="coiled-coil region" evidence="3">
    <location>
        <begin position="300"/>
        <end position="327"/>
    </location>
</feature>
<keyword evidence="1" id="KW-0042">Antenna complex</keyword>
<keyword evidence="2" id="KW-0605">Phycobilisome</keyword>
<dbReference type="Proteomes" id="UP000299794">
    <property type="component" value="Unassembled WGS sequence"/>
</dbReference>
<accession>A0A4P5ZX19</accession>
<dbReference type="InterPro" id="IPR007111">
    <property type="entry name" value="NACHT_NTPase"/>
</dbReference>
<proteinExistence type="predicted"/>
<dbReference type="Gene3D" id="3.40.50.300">
    <property type="entry name" value="P-loop containing nucleotide triphosphate hydrolases"/>
    <property type="match status" value="1"/>
</dbReference>
<evidence type="ECO:0000256" key="2">
    <source>
        <dbReference type="ARBA" id="ARBA00022738"/>
    </source>
</evidence>
<feature type="chain" id="PRO_5020887451" evidence="4">
    <location>
        <begin position="32"/>
        <end position="884"/>
    </location>
</feature>
<evidence type="ECO:0000313" key="6">
    <source>
        <dbReference type="EMBL" id="GDZ94121.1"/>
    </source>
</evidence>
<feature type="domain" description="NACHT" evidence="5">
    <location>
        <begin position="482"/>
        <end position="582"/>
    </location>
</feature>
<dbReference type="PANTHER" id="PTHR46312:SF2">
    <property type="entry name" value="NUCLEOTIDE-BINDING OLIGOMERIZATION DOMAIN-CONTAINING PROTEIN 2-LIKE"/>
    <property type="match status" value="1"/>
</dbReference>
<reference evidence="7" key="1">
    <citation type="submission" date="2019-02" db="EMBL/GenBank/DDBJ databases">
        <title>Draft genome sequence of Planktothrix agardhii NIES-905.</title>
        <authorList>
            <person name="Yamaguchi H."/>
            <person name="Suzuki S."/>
            <person name="Kawachi M."/>
        </authorList>
    </citation>
    <scope>NUCLEOTIDE SEQUENCE [LARGE SCALE GENOMIC DNA]</scope>
    <source>
        <strain evidence="7">CCAP 1459/11A</strain>
    </source>
</reference>
<dbReference type="PANTHER" id="PTHR46312">
    <property type="entry name" value="NACHT DOMAIN-CONTAINING PROTEIN"/>
    <property type="match status" value="1"/>
</dbReference>
<dbReference type="GO" id="GO:0030089">
    <property type="term" value="C:phycobilisome"/>
    <property type="evidence" value="ECO:0007669"/>
    <property type="project" value="UniProtKB-KW"/>
</dbReference>
<evidence type="ECO:0000256" key="4">
    <source>
        <dbReference type="SAM" id="SignalP"/>
    </source>
</evidence>
<sequence length="884" mass="100847">MHPYWNTISQAIKVAVVGVSLPLLLSSAGLAQQNVKQDAVEVNPKIKEPIELLMDEDQDNDQKAIEDLRKNPDIVDLLIQDFNKNTNNFETREAIIKALGEVNQAQDKAIEQLIKIIKNQQEEDQIRVLAIQALIRIGKLEQKDIDLLIDLSINSINTGYFRDSCLYYLGHGIRTKKLKINNQQVEKMIPLLNDKNYQIYNRVTYPIREAVKINNSPDLVSNLKKIAENQEENWKTRIGVAQALGYSGYDVKLSLKVLTEAIQDKTLSPTIQKFAIGSIEIIADELPNLAYKVVDKEDLKKDWRDGLKLAEDALNNKENNIRESNKDQAIQASNSLNNAIQSIPKPANPLWILLIENKNLSIPIFLFSFWLFLLFLLLRVKPLSLLWLNSFLQKTDLSLQVIGVNIQTATLRKLLFDLQYHPRVLDDWVKTNLKTARRQFENKQTVKQRNIYVPTISVILNGDSIPELTPKDLQHKFSESRETLLIWGEGGSGKTTLACQLAKWAMADDPEQRLCPNHRMLPILIDQELSDEAGNQQQVLMEAIHGQLRDLIEAVKPISEELLEHLLRERRLLVIVDGYSEMRPATRNKIKPELPSFLANALIVTSRSDESLGGVNRTMIQMMRVHSSKLAEFLQAYVNKKGKQDLFKTDQELFQACIQLSKLVGERDITVLLAKLYADQLIATEAEHNTKNLPDNIPDLMLSYLNQINYQLVEKGLENHLDNLTVHQVAKVIAWECLKQTFRPTTVPLDILLKVLGEHWSGEQAKTHLKYLENSLHIVETVKPSEDQIRFSLDPLAEFLAGLYLVDLYKDNEKLWAEFLAQADVQPGAPESIKGFLQAVQDCCQKKKDIVPKIILEELPRRIIDDGDYSEKITDNTAHQEEEN</sequence>
<dbReference type="GO" id="GO:0016829">
    <property type="term" value="F:lyase activity"/>
    <property type="evidence" value="ECO:0007669"/>
    <property type="project" value="UniProtKB-KW"/>
</dbReference>
<dbReference type="SUPFAM" id="SSF52540">
    <property type="entry name" value="P-loop containing nucleoside triphosphate hydrolases"/>
    <property type="match status" value="1"/>
</dbReference>
<evidence type="ECO:0000259" key="5">
    <source>
        <dbReference type="PROSITE" id="PS50837"/>
    </source>
</evidence>
<dbReference type="InterPro" id="IPR054589">
    <property type="entry name" value="NCH4"/>
</dbReference>
<feature type="signal peptide" evidence="4">
    <location>
        <begin position="1"/>
        <end position="31"/>
    </location>
</feature>
<evidence type="ECO:0000313" key="7">
    <source>
        <dbReference type="Proteomes" id="UP000299794"/>
    </source>
</evidence>
<dbReference type="AlphaFoldDB" id="A0A4P5ZX19"/>
<keyword evidence="3" id="KW-0175">Coiled coil</keyword>
<dbReference type="PROSITE" id="PS50837">
    <property type="entry name" value="NACHT"/>
    <property type="match status" value="1"/>
</dbReference>
<protein>
    <submittedName>
        <fullName evidence="6">HEAT repeat-containing PBS lyase</fullName>
    </submittedName>
</protein>
<dbReference type="EMBL" id="BJCD01000040">
    <property type="protein sequence ID" value="GDZ94121.1"/>
    <property type="molecule type" value="Genomic_DNA"/>
</dbReference>
<dbReference type="Pfam" id="PF22731">
    <property type="entry name" value="NCH4"/>
    <property type="match status" value="1"/>
</dbReference>
<dbReference type="Gene3D" id="1.25.10.10">
    <property type="entry name" value="Leucine-rich Repeat Variant"/>
    <property type="match status" value="1"/>
</dbReference>
<dbReference type="InterPro" id="IPR027417">
    <property type="entry name" value="P-loop_NTPase"/>
</dbReference>